<organism evidence="2 3">
    <name type="scientific">Thalassolituus maritimus</name>
    <dbReference type="NCBI Taxonomy" id="484498"/>
    <lineage>
        <taxon>Bacteria</taxon>
        <taxon>Pseudomonadati</taxon>
        <taxon>Pseudomonadota</taxon>
        <taxon>Gammaproteobacteria</taxon>
        <taxon>Oceanospirillales</taxon>
        <taxon>Oceanospirillaceae</taxon>
        <taxon>Thalassolituus</taxon>
    </lineage>
</organism>
<feature type="domain" description="Aminoglycoside phosphotransferase" evidence="1">
    <location>
        <begin position="24"/>
        <end position="225"/>
    </location>
</feature>
<dbReference type="EMBL" id="BAABWH010000002">
    <property type="protein sequence ID" value="GAA6144804.1"/>
    <property type="molecule type" value="Genomic_DNA"/>
</dbReference>
<proteinExistence type="predicted"/>
<name>A0ABP9ZXE8_9GAMM</name>
<dbReference type="Gene3D" id="3.90.1200.10">
    <property type="match status" value="1"/>
</dbReference>
<keyword evidence="3" id="KW-1185">Reference proteome</keyword>
<gene>
    <name evidence="2" type="ORF">NBRC116585_09210</name>
</gene>
<dbReference type="RefSeq" id="WP_353293746.1">
    <property type="nucleotide sequence ID" value="NZ_BAABWH010000002.1"/>
</dbReference>
<dbReference type="Gene3D" id="3.30.200.20">
    <property type="entry name" value="Phosphorylase Kinase, domain 1"/>
    <property type="match status" value="1"/>
</dbReference>
<reference evidence="2 3" key="1">
    <citation type="submission" date="2024-04" db="EMBL/GenBank/DDBJ databases">
        <title>Draft genome sequence of Thalassolituus maritimus NBRC 116585.</title>
        <authorList>
            <person name="Miyakawa T."/>
            <person name="Kusuya Y."/>
            <person name="Miura T."/>
        </authorList>
    </citation>
    <scope>NUCLEOTIDE SEQUENCE [LARGE SCALE GENOMIC DNA]</scope>
    <source>
        <strain evidence="2 3">5NW40-0001</strain>
    </source>
</reference>
<evidence type="ECO:0000313" key="3">
    <source>
        <dbReference type="Proteomes" id="UP001481413"/>
    </source>
</evidence>
<dbReference type="Proteomes" id="UP001481413">
    <property type="component" value="Unassembled WGS sequence"/>
</dbReference>
<dbReference type="InterPro" id="IPR011009">
    <property type="entry name" value="Kinase-like_dom_sf"/>
</dbReference>
<dbReference type="Pfam" id="PF01636">
    <property type="entry name" value="APH"/>
    <property type="match status" value="1"/>
</dbReference>
<accession>A0ABP9ZXE8</accession>
<protein>
    <recommendedName>
        <fullName evidence="1">Aminoglycoside phosphotransferase domain-containing protein</fullName>
    </recommendedName>
</protein>
<dbReference type="CDD" id="cd05151">
    <property type="entry name" value="ChoK-like"/>
    <property type="match status" value="1"/>
</dbReference>
<evidence type="ECO:0000259" key="1">
    <source>
        <dbReference type="Pfam" id="PF01636"/>
    </source>
</evidence>
<sequence>MTQPPDNILSEWALWGLTQPPIAIEAVHGGLTNANFLIECDSGQLLLRLNNNGQSLGIERTAELKIHTLLSQRGLAPTIRYTAPDHRYWVREYVQGRPLSQGEITDRDMKDIATILNQIHQLPPPEGAPRLDVKASCLTYLNAIDSRSKKFDSQLTTLRTAVDKIDPLPESEACLCHMDPLPANWVRDTTGKLWLLDLEYASVAHPSLDFAALALQLPDAARQAWTALLPESIRVHMEAASEQIVLLDRTWRLAHTAEKDPSL</sequence>
<dbReference type="InterPro" id="IPR002575">
    <property type="entry name" value="Aminoglycoside_PTrfase"/>
</dbReference>
<dbReference type="SUPFAM" id="SSF56112">
    <property type="entry name" value="Protein kinase-like (PK-like)"/>
    <property type="match status" value="1"/>
</dbReference>
<dbReference type="PANTHER" id="PTHR22603:SF66">
    <property type="entry name" value="ETHANOLAMINE KINASE"/>
    <property type="match status" value="1"/>
</dbReference>
<comment type="caution">
    <text evidence="2">The sequence shown here is derived from an EMBL/GenBank/DDBJ whole genome shotgun (WGS) entry which is preliminary data.</text>
</comment>
<dbReference type="PANTHER" id="PTHR22603">
    <property type="entry name" value="CHOLINE/ETHANOALAMINE KINASE"/>
    <property type="match status" value="1"/>
</dbReference>
<evidence type="ECO:0000313" key="2">
    <source>
        <dbReference type="EMBL" id="GAA6144804.1"/>
    </source>
</evidence>